<name>A0A7S4IDP8_9EUKA</name>
<accession>A0A7S4IDP8</accession>
<sequence>MGNASSSNASSSDPVQTCKAQFRAAPTLPPPQAPFPAGCSSVVGFWGGAHVAEGQLQPAIRQESLTGWGSSAARLLEAEEIHAPTNVHMHGGQRHGSCINVSGALDERPMSRKEVVDCLSGMHIFIGGNSISRHWAFALSEYIKGITVYNTIPGSSPHAYRKEEQTRCGGPLTPGREGDALACQLMAGNHTTITYGTEQSLDSPTLSRVWGDGTRPPDIAVLHAGTNDLFVTSKKACWESMQALAASKLASTLVRASKRTPHLYWRTSTAMCDGGTLNCAIAASNNLVANALCHRHVVPHLRILDGWAWTDGRCGEYSDVIHHPKLALQHVRTLVADVCSRRRRGTGLSTGLS</sequence>
<proteinExistence type="predicted"/>
<evidence type="ECO:0000313" key="1">
    <source>
        <dbReference type="EMBL" id="CAE2226385.1"/>
    </source>
</evidence>
<gene>
    <name evidence="1" type="ORF">CPOL0286_LOCUS10170</name>
</gene>
<dbReference type="AlphaFoldDB" id="A0A7S4IDP8"/>
<dbReference type="EMBL" id="HBKO01022454">
    <property type="protein sequence ID" value="CAE2226385.1"/>
    <property type="molecule type" value="Transcribed_RNA"/>
</dbReference>
<protein>
    <submittedName>
        <fullName evidence="1">Uncharacterized protein</fullName>
    </submittedName>
</protein>
<organism evidence="1">
    <name type="scientific">Prymnesium polylepis</name>
    <dbReference type="NCBI Taxonomy" id="72548"/>
    <lineage>
        <taxon>Eukaryota</taxon>
        <taxon>Haptista</taxon>
        <taxon>Haptophyta</taxon>
        <taxon>Prymnesiophyceae</taxon>
        <taxon>Prymnesiales</taxon>
        <taxon>Prymnesiaceae</taxon>
        <taxon>Prymnesium</taxon>
    </lineage>
</organism>
<reference evidence="1" key="1">
    <citation type="submission" date="2021-01" db="EMBL/GenBank/DDBJ databases">
        <authorList>
            <person name="Corre E."/>
            <person name="Pelletier E."/>
            <person name="Niang G."/>
            <person name="Scheremetjew M."/>
            <person name="Finn R."/>
            <person name="Kale V."/>
            <person name="Holt S."/>
            <person name="Cochrane G."/>
            <person name="Meng A."/>
            <person name="Brown T."/>
            <person name="Cohen L."/>
        </authorList>
    </citation>
    <scope>NUCLEOTIDE SEQUENCE</scope>
    <source>
        <strain evidence="1">UIO037</strain>
    </source>
</reference>